<keyword evidence="2 5" id="KW-0238">DNA-binding</keyword>
<accession>L9KWI6</accession>
<dbReference type="EMBL" id="KB320619">
    <property type="protein sequence ID" value="ELW67305.1"/>
    <property type="molecule type" value="Genomic_DNA"/>
</dbReference>
<dbReference type="PANTHER" id="PTHR24333">
    <property type="entry name" value="HOMEO BOX HB9 LIKE A-RELATED"/>
    <property type="match status" value="1"/>
</dbReference>
<evidence type="ECO:0000256" key="6">
    <source>
        <dbReference type="RuleBase" id="RU000682"/>
    </source>
</evidence>
<reference evidence="10" key="2">
    <citation type="journal article" date="2013" name="Nat. Commun.">
        <title>Genome of the Chinese tree shrew.</title>
        <authorList>
            <person name="Fan Y."/>
            <person name="Huang Z.Y."/>
            <person name="Cao C.C."/>
            <person name="Chen C.S."/>
            <person name="Chen Y.X."/>
            <person name="Fan D.D."/>
            <person name="He J."/>
            <person name="Hou H.L."/>
            <person name="Hu L."/>
            <person name="Hu X.T."/>
            <person name="Jiang X.T."/>
            <person name="Lai R."/>
            <person name="Lang Y.S."/>
            <person name="Liang B."/>
            <person name="Liao S.G."/>
            <person name="Mu D."/>
            <person name="Ma Y.Y."/>
            <person name="Niu Y.Y."/>
            <person name="Sun X.Q."/>
            <person name="Xia J.Q."/>
            <person name="Xiao J."/>
            <person name="Xiong Z.Q."/>
            <person name="Xu L."/>
            <person name="Yang L."/>
            <person name="Zhang Y."/>
            <person name="Zhao W."/>
            <person name="Zhao X.D."/>
            <person name="Zheng Y.T."/>
            <person name="Zhou J.M."/>
            <person name="Zhu Y.B."/>
            <person name="Zhang G.J."/>
            <person name="Wang J."/>
            <person name="Yao Y.G."/>
        </authorList>
    </citation>
    <scope>NUCLEOTIDE SEQUENCE [LARGE SCALE GENOMIC DNA]</scope>
</reference>
<evidence type="ECO:0000313" key="10">
    <source>
        <dbReference type="Proteomes" id="UP000011518"/>
    </source>
</evidence>
<dbReference type="AlphaFoldDB" id="L9KWI6"/>
<feature type="region of interest" description="Disordered" evidence="7">
    <location>
        <begin position="108"/>
        <end position="131"/>
    </location>
</feature>
<feature type="compositionally biased region" description="Basic and acidic residues" evidence="7">
    <location>
        <begin position="33"/>
        <end position="47"/>
    </location>
</feature>
<dbReference type="InterPro" id="IPR001356">
    <property type="entry name" value="HD"/>
</dbReference>
<dbReference type="PROSITE" id="PS00027">
    <property type="entry name" value="HOMEOBOX_1"/>
    <property type="match status" value="1"/>
</dbReference>
<protein>
    <submittedName>
        <fullName evidence="9">Homeobox protein VENTX</fullName>
    </submittedName>
</protein>
<dbReference type="InParanoid" id="L9KWI6"/>
<dbReference type="InterPro" id="IPR017970">
    <property type="entry name" value="Homeobox_CS"/>
</dbReference>
<dbReference type="STRING" id="246437.L9KWI6"/>
<dbReference type="FunCoup" id="L9KWI6">
    <property type="interactions" value="384"/>
</dbReference>
<evidence type="ECO:0000256" key="2">
    <source>
        <dbReference type="ARBA" id="ARBA00023125"/>
    </source>
</evidence>
<reference evidence="10" key="1">
    <citation type="submission" date="2012-07" db="EMBL/GenBank/DDBJ databases">
        <title>Genome of the Chinese tree shrew, a rising model animal genetically related to primates.</title>
        <authorList>
            <person name="Zhang G."/>
            <person name="Fan Y."/>
            <person name="Yao Y."/>
            <person name="Huang Z."/>
        </authorList>
    </citation>
    <scope>NUCLEOTIDE SEQUENCE [LARGE SCALE GENOMIC DNA]</scope>
</reference>
<evidence type="ECO:0000256" key="7">
    <source>
        <dbReference type="SAM" id="MobiDB-lite"/>
    </source>
</evidence>
<dbReference type="CDD" id="cd00086">
    <property type="entry name" value="homeodomain"/>
    <property type="match status" value="1"/>
</dbReference>
<dbReference type="Gene3D" id="1.10.10.60">
    <property type="entry name" value="Homeodomain-like"/>
    <property type="match status" value="1"/>
</dbReference>
<evidence type="ECO:0000313" key="9">
    <source>
        <dbReference type="EMBL" id="ELW67305.1"/>
    </source>
</evidence>
<evidence type="ECO:0000256" key="5">
    <source>
        <dbReference type="PROSITE-ProRule" id="PRU00108"/>
    </source>
</evidence>
<evidence type="ECO:0000256" key="3">
    <source>
        <dbReference type="ARBA" id="ARBA00023155"/>
    </source>
</evidence>
<dbReference type="InterPro" id="IPR050848">
    <property type="entry name" value="Homeobox_TF"/>
</dbReference>
<dbReference type="PANTHER" id="PTHR24333:SF5">
    <property type="entry name" value="VENT HOMEOBOX"/>
    <property type="match status" value="1"/>
</dbReference>
<organism evidence="9 10">
    <name type="scientific">Tupaia chinensis</name>
    <name type="common">Chinese tree shrew</name>
    <name type="synonym">Tupaia belangeri chinensis</name>
    <dbReference type="NCBI Taxonomy" id="246437"/>
    <lineage>
        <taxon>Eukaryota</taxon>
        <taxon>Metazoa</taxon>
        <taxon>Chordata</taxon>
        <taxon>Craniata</taxon>
        <taxon>Vertebrata</taxon>
        <taxon>Euteleostomi</taxon>
        <taxon>Mammalia</taxon>
        <taxon>Eutheria</taxon>
        <taxon>Euarchontoglires</taxon>
        <taxon>Scandentia</taxon>
        <taxon>Tupaiidae</taxon>
        <taxon>Tupaia</taxon>
    </lineage>
</organism>
<proteinExistence type="predicted"/>
<dbReference type="Proteomes" id="UP000011518">
    <property type="component" value="Unassembled WGS sequence"/>
</dbReference>
<feature type="region of interest" description="Disordered" evidence="7">
    <location>
        <begin position="33"/>
        <end position="60"/>
    </location>
</feature>
<dbReference type="GO" id="GO:0003677">
    <property type="term" value="F:DNA binding"/>
    <property type="evidence" value="ECO:0007669"/>
    <property type="project" value="UniProtKB-UniRule"/>
</dbReference>
<dbReference type="SUPFAM" id="SSF46689">
    <property type="entry name" value="Homeodomain-like"/>
    <property type="match status" value="1"/>
</dbReference>
<keyword evidence="10" id="KW-1185">Reference proteome</keyword>
<feature type="DNA-binding region" description="Homeobox" evidence="5">
    <location>
        <begin position="131"/>
        <end position="190"/>
    </location>
</feature>
<dbReference type="PROSITE" id="PS50071">
    <property type="entry name" value="HOMEOBOX_2"/>
    <property type="match status" value="1"/>
</dbReference>
<dbReference type="eggNOG" id="KOG0488">
    <property type="taxonomic scope" value="Eukaryota"/>
</dbReference>
<dbReference type="GO" id="GO:0000981">
    <property type="term" value="F:DNA-binding transcription factor activity, RNA polymerase II-specific"/>
    <property type="evidence" value="ECO:0007669"/>
    <property type="project" value="InterPro"/>
</dbReference>
<name>L9KWI6_TUPCH</name>
<dbReference type="Pfam" id="PF00046">
    <property type="entry name" value="Homeodomain"/>
    <property type="match status" value="1"/>
</dbReference>
<dbReference type="SMART" id="SM00389">
    <property type="entry name" value="HOX"/>
    <property type="match status" value="1"/>
</dbReference>
<evidence type="ECO:0000256" key="1">
    <source>
        <dbReference type="ARBA" id="ARBA00004123"/>
    </source>
</evidence>
<dbReference type="GO" id="GO:0005634">
    <property type="term" value="C:nucleus"/>
    <property type="evidence" value="ECO:0007669"/>
    <property type="project" value="UniProtKB-SubCell"/>
</dbReference>
<feature type="domain" description="Homeobox" evidence="8">
    <location>
        <begin position="129"/>
        <end position="189"/>
    </location>
</feature>
<evidence type="ECO:0000259" key="8">
    <source>
        <dbReference type="PROSITE" id="PS50071"/>
    </source>
</evidence>
<gene>
    <name evidence="9" type="ORF">TREES_T100016923</name>
</gene>
<dbReference type="InterPro" id="IPR009057">
    <property type="entry name" value="Homeodomain-like_sf"/>
</dbReference>
<keyword evidence="4 5" id="KW-0539">Nucleus</keyword>
<comment type="subcellular location">
    <subcellularLocation>
        <location evidence="1 5 6">Nucleus</location>
    </subcellularLocation>
</comment>
<keyword evidence="3 5" id="KW-0371">Homeobox</keyword>
<sequence length="299" mass="32887">MVVGTWPWLAPAPPGVRAASLHRSLSRSWGLDLKRSDSDRRGGDWVEMKGGVRKPPSSFGSVDWLSQSSCSEPAHTFRSEVSCRNLPGPSQVSGIRKSPMIRSVDEVTSSDLSVQETPVAGLSMEPDPSRAPRVRTAFTVEQVSALEGAFQHHQYLGPLERKKLAKEMQLSEVQIKTWFQNRRMKHKRQMQDSQLNVPFSGPHHTPLAFCPPSSALGNGLQLLYPWAPLPGPQGLMLPPGSFWSVCQVEQGPLASAWSLFHRQPLTYHPDPGSRMHTLGSTLSAGPWSLCPLPETGDAF</sequence>
<evidence type="ECO:0000256" key="4">
    <source>
        <dbReference type="ARBA" id="ARBA00023242"/>
    </source>
</evidence>